<evidence type="ECO:0000256" key="4">
    <source>
        <dbReference type="ARBA" id="ARBA00022989"/>
    </source>
</evidence>
<dbReference type="FunCoup" id="D8RSN3">
    <property type="interactions" value="1740"/>
</dbReference>
<evidence type="ECO:0000313" key="8">
    <source>
        <dbReference type="EMBL" id="EFJ25101.1"/>
    </source>
</evidence>
<dbReference type="InterPro" id="IPR011547">
    <property type="entry name" value="SLC26A/SulP_dom"/>
</dbReference>
<dbReference type="Gramene" id="EFJ25101">
    <property type="protein sequence ID" value="EFJ25101"/>
    <property type="gene ID" value="SELMODRAFT_173896"/>
</dbReference>
<dbReference type="SUPFAM" id="SSF52091">
    <property type="entry name" value="SpoIIaa-like"/>
    <property type="match status" value="1"/>
</dbReference>
<feature type="transmembrane region" description="Helical" evidence="6">
    <location>
        <begin position="304"/>
        <end position="327"/>
    </location>
</feature>
<feature type="transmembrane region" description="Helical" evidence="6">
    <location>
        <begin position="115"/>
        <end position="134"/>
    </location>
</feature>
<proteinExistence type="predicted"/>
<sequence length="641" mass="70546">MPIREDLVRVLQIKHPTNSSSTSSGCDDANSRWSQRLCSRFKLESVLPCVSWMSSYRVHEYLKDDILAGITIGTMLIPQAMSYAKLAGLPPIYGLYAGFVPNLAYGVFGSSRQVANGPVALVSLLVYNVLSGMVPPEAENYTQQYVALAVLLALMVGLLECTMGILRLGWLVRFISHSVTSGFTSASAIIIGLSQAKYFLGYSISRSTKIVPLLWSIMQGYKEFQPIPFLMGCLMLSILLSMKHVGKTMKRFRSVRAAGPLTAVIIGTVFVKLFRPPSISVIGEIPQGLPQFSLDYDFKDAKGLLSTAFVITGVAILESVAIAKTLAAKNGYEIDSNQELFGLGVANILGSLFQSYPTTGSFSRSAVNHDAGAHTGLSGIVTGFMIGCVLLFLTPLFSDIPQCALAAIVVSAVAGLVDYDEAIFLWRVKKKDFCLWVAAFANTLFFGVEIGVLIAITLSLVFVIYESANPHIAILGRLPGTTVYRNVRQYADAYTYHGIVIVRIDAPMYFANISFIKDRLRKYELCSKATASRGLRTEDIRFVIIEMSPVTYVDSTAIHAIKELYLEYKSRNIQMALSNPNEQVMKTLDRAGIPELIGLEWYFVRVHDAVQVCLSRLQKENYPRPDGDESAPLIMVQRRGD</sequence>
<keyword evidence="2" id="KW-0813">Transport</keyword>
<dbReference type="GO" id="GO:0022857">
    <property type="term" value="F:transmembrane transporter activity"/>
    <property type="evidence" value="ECO:0000318"/>
    <property type="project" value="GO_Central"/>
</dbReference>
<evidence type="ECO:0000256" key="3">
    <source>
        <dbReference type="ARBA" id="ARBA00022692"/>
    </source>
</evidence>
<feature type="transmembrane region" description="Helical" evidence="6">
    <location>
        <begin position="146"/>
        <end position="170"/>
    </location>
</feature>
<organism evidence="9">
    <name type="scientific">Selaginella moellendorffii</name>
    <name type="common">Spikemoss</name>
    <dbReference type="NCBI Taxonomy" id="88036"/>
    <lineage>
        <taxon>Eukaryota</taxon>
        <taxon>Viridiplantae</taxon>
        <taxon>Streptophyta</taxon>
        <taxon>Embryophyta</taxon>
        <taxon>Tracheophyta</taxon>
        <taxon>Lycopodiopsida</taxon>
        <taxon>Selaginellales</taxon>
        <taxon>Selaginellaceae</taxon>
        <taxon>Selaginella</taxon>
    </lineage>
</organism>
<name>D8RSN3_SELML</name>
<dbReference type="FunFam" id="3.30.750.24:FF:000002">
    <property type="entry name" value="Sulfate transporter 31"/>
    <property type="match status" value="1"/>
</dbReference>
<feature type="transmembrane region" description="Helical" evidence="6">
    <location>
        <begin position="254"/>
        <end position="274"/>
    </location>
</feature>
<dbReference type="CDD" id="cd07042">
    <property type="entry name" value="STAS_SulP_like_sulfate_transporter"/>
    <property type="match status" value="1"/>
</dbReference>
<dbReference type="STRING" id="88036.D8RSN3"/>
<feature type="domain" description="STAS" evidence="7">
    <location>
        <begin position="489"/>
        <end position="613"/>
    </location>
</feature>
<keyword evidence="3 6" id="KW-0812">Transmembrane</keyword>
<protein>
    <recommendedName>
        <fullName evidence="7">STAS domain-containing protein</fullName>
    </recommendedName>
</protein>
<reference evidence="8 9" key="1">
    <citation type="journal article" date="2011" name="Science">
        <title>The Selaginella genome identifies genetic changes associated with the evolution of vascular plants.</title>
        <authorList>
            <person name="Banks J.A."/>
            <person name="Nishiyama T."/>
            <person name="Hasebe M."/>
            <person name="Bowman J.L."/>
            <person name="Gribskov M."/>
            <person name="dePamphilis C."/>
            <person name="Albert V.A."/>
            <person name="Aono N."/>
            <person name="Aoyama T."/>
            <person name="Ambrose B.A."/>
            <person name="Ashton N.W."/>
            <person name="Axtell M.J."/>
            <person name="Barker E."/>
            <person name="Barker M.S."/>
            <person name="Bennetzen J.L."/>
            <person name="Bonawitz N.D."/>
            <person name="Chapple C."/>
            <person name="Cheng C."/>
            <person name="Correa L.G."/>
            <person name="Dacre M."/>
            <person name="DeBarry J."/>
            <person name="Dreyer I."/>
            <person name="Elias M."/>
            <person name="Engstrom E.M."/>
            <person name="Estelle M."/>
            <person name="Feng L."/>
            <person name="Finet C."/>
            <person name="Floyd S.K."/>
            <person name="Frommer W.B."/>
            <person name="Fujita T."/>
            <person name="Gramzow L."/>
            <person name="Gutensohn M."/>
            <person name="Harholt J."/>
            <person name="Hattori M."/>
            <person name="Heyl A."/>
            <person name="Hirai T."/>
            <person name="Hiwatashi Y."/>
            <person name="Ishikawa M."/>
            <person name="Iwata M."/>
            <person name="Karol K.G."/>
            <person name="Koehler B."/>
            <person name="Kolukisaoglu U."/>
            <person name="Kubo M."/>
            <person name="Kurata T."/>
            <person name="Lalonde S."/>
            <person name="Li K."/>
            <person name="Li Y."/>
            <person name="Litt A."/>
            <person name="Lyons E."/>
            <person name="Manning G."/>
            <person name="Maruyama T."/>
            <person name="Michael T.P."/>
            <person name="Mikami K."/>
            <person name="Miyazaki S."/>
            <person name="Morinaga S."/>
            <person name="Murata T."/>
            <person name="Mueller-Roeber B."/>
            <person name="Nelson D.R."/>
            <person name="Obara M."/>
            <person name="Oguri Y."/>
            <person name="Olmstead R.G."/>
            <person name="Onodera N."/>
            <person name="Petersen B.L."/>
            <person name="Pils B."/>
            <person name="Prigge M."/>
            <person name="Rensing S.A."/>
            <person name="Riano-Pachon D.M."/>
            <person name="Roberts A.W."/>
            <person name="Sato Y."/>
            <person name="Scheller H.V."/>
            <person name="Schulz B."/>
            <person name="Schulz C."/>
            <person name="Shakirov E.V."/>
            <person name="Shibagaki N."/>
            <person name="Shinohara N."/>
            <person name="Shippen D.E."/>
            <person name="Soerensen I."/>
            <person name="Sotooka R."/>
            <person name="Sugimoto N."/>
            <person name="Sugita M."/>
            <person name="Sumikawa N."/>
            <person name="Tanurdzic M."/>
            <person name="Theissen G."/>
            <person name="Ulvskov P."/>
            <person name="Wakazuki S."/>
            <person name="Weng J.K."/>
            <person name="Willats W.W."/>
            <person name="Wipf D."/>
            <person name="Wolf P.G."/>
            <person name="Yang L."/>
            <person name="Zimmer A.D."/>
            <person name="Zhu Q."/>
            <person name="Mitros T."/>
            <person name="Hellsten U."/>
            <person name="Loque D."/>
            <person name="Otillar R."/>
            <person name="Salamov A."/>
            <person name="Schmutz J."/>
            <person name="Shapiro H."/>
            <person name="Lindquist E."/>
            <person name="Lucas S."/>
            <person name="Rokhsar D."/>
            <person name="Grigoriev I.V."/>
        </authorList>
    </citation>
    <scope>NUCLEOTIDE SEQUENCE [LARGE SCALE GENOMIC DNA]</scope>
</reference>
<accession>D8RSN3</accession>
<dbReference type="GO" id="GO:0055085">
    <property type="term" value="P:transmembrane transport"/>
    <property type="evidence" value="ECO:0000318"/>
    <property type="project" value="GO_Central"/>
</dbReference>
<evidence type="ECO:0000313" key="9">
    <source>
        <dbReference type="Proteomes" id="UP000001514"/>
    </source>
</evidence>
<dbReference type="InParanoid" id="D8RSN3"/>
<dbReference type="GO" id="GO:0005886">
    <property type="term" value="C:plasma membrane"/>
    <property type="evidence" value="ECO:0000318"/>
    <property type="project" value="GO_Central"/>
</dbReference>
<keyword evidence="5 6" id="KW-0472">Membrane</keyword>
<evidence type="ECO:0000256" key="2">
    <source>
        <dbReference type="ARBA" id="ARBA00022448"/>
    </source>
</evidence>
<dbReference type="Proteomes" id="UP000001514">
    <property type="component" value="Unassembled WGS sequence"/>
</dbReference>
<dbReference type="PROSITE" id="PS50801">
    <property type="entry name" value="STAS"/>
    <property type="match status" value="1"/>
</dbReference>
<dbReference type="Gene3D" id="3.30.750.24">
    <property type="entry name" value="STAS domain"/>
    <property type="match status" value="1"/>
</dbReference>
<evidence type="ECO:0000256" key="1">
    <source>
        <dbReference type="ARBA" id="ARBA00004141"/>
    </source>
</evidence>
<evidence type="ECO:0000259" key="7">
    <source>
        <dbReference type="PROSITE" id="PS50801"/>
    </source>
</evidence>
<dbReference type="OMA" id="PALYWIP"/>
<keyword evidence="9" id="KW-1185">Reference proteome</keyword>
<dbReference type="Pfam" id="PF00916">
    <property type="entry name" value="Sulfate_transp"/>
    <property type="match status" value="1"/>
</dbReference>
<feature type="transmembrane region" description="Helical" evidence="6">
    <location>
        <begin position="90"/>
        <end position="108"/>
    </location>
</feature>
<dbReference type="HOGENOM" id="CLU_003182_13_2_1"/>
<evidence type="ECO:0000256" key="6">
    <source>
        <dbReference type="SAM" id="Phobius"/>
    </source>
</evidence>
<dbReference type="Pfam" id="PF01740">
    <property type="entry name" value="STAS"/>
    <property type="match status" value="1"/>
</dbReference>
<keyword evidence="4 6" id="KW-1133">Transmembrane helix</keyword>
<comment type="subcellular location">
    <subcellularLocation>
        <location evidence="1">Membrane</location>
        <topology evidence="1">Multi-pass membrane protein</topology>
    </subcellularLocation>
</comment>
<feature type="transmembrane region" description="Helical" evidence="6">
    <location>
        <begin position="224"/>
        <end position="242"/>
    </location>
</feature>
<evidence type="ECO:0000256" key="5">
    <source>
        <dbReference type="ARBA" id="ARBA00023136"/>
    </source>
</evidence>
<feature type="transmembrane region" description="Helical" evidence="6">
    <location>
        <begin position="400"/>
        <end position="417"/>
    </location>
</feature>
<dbReference type="PANTHER" id="PTHR11814">
    <property type="entry name" value="SULFATE TRANSPORTER"/>
    <property type="match status" value="1"/>
</dbReference>
<gene>
    <name evidence="8" type="ORF">SELMODRAFT_173896</name>
</gene>
<feature type="transmembrane region" description="Helical" evidence="6">
    <location>
        <begin position="376"/>
        <end position="393"/>
    </location>
</feature>
<feature type="transmembrane region" description="Helical" evidence="6">
    <location>
        <begin position="437"/>
        <end position="465"/>
    </location>
</feature>
<dbReference type="InterPro" id="IPR001902">
    <property type="entry name" value="SLC26A/SulP_fam"/>
</dbReference>
<feature type="transmembrane region" description="Helical" evidence="6">
    <location>
        <begin position="66"/>
        <end position="84"/>
    </location>
</feature>
<dbReference type="InterPro" id="IPR002645">
    <property type="entry name" value="STAS_dom"/>
</dbReference>
<dbReference type="eggNOG" id="KOG0236">
    <property type="taxonomic scope" value="Eukaryota"/>
</dbReference>
<dbReference type="InterPro" id="IPR036513">
    <property type="entry name" value="STAS_dom_sf"/>
</dbReference>
<feature type="transmembrane region" description="Helical" evidence="6">
    <location>
        <begin position="182"/>
        <end position="204"/>
    </location>
</feature>
<dbReference type="NCBIfam" id="TIGR00815">
    <property type="entry name" value="sulP"/>
    <property type="match status" value="1"/>
</dbReference>
<dbReference type="OrthoDB" id="288203at2759"/>
<dbReference type="AlphaFoldDB" id="D8RSN3"/>
<dbReference type="PROSITE" id="PS51257">
    <property type="entry name" value="PROKAR_LIPOPROTEIN"/>
    <property type="match status" value="1"/>
</dbReference>
<dbReference type="EMBL" id="GL377588">
    <property type="protein sequence ID" value="EFJ25101.1"/>
    <property type="molecule type" value="Genomic_DNA"/>
</dbReference>
<dbReference type="KEGG" id="smo:SELMODRAFT_173896"/>